<evidence type="ECO:0000259" key="6">
    <source>
        <dbReference type="Pfam" id="PF04542"/>
    </source>
</evidence>
<feature type="domain" description="RNA polymerase sigma-70 region 2" evidence="6">
    <location>
        <begin position="27"/>
        <end position="89"/>
    </location>
</feature>
<dbReference type="Proteomes" id="UP001597262">
    <property type="component" value="Unassembled WGS sequence"/>
</dbReference>
<protein>
    <submittedName>
        <fullName evidence="8">RNA polymerase sigma factor</fullName>
    </submittedName>
</protein>
<keyword evidence="5" id="KW-0804">Transcription</keyword>
<evidence type="ECO:0000256" key="1">
    <source>
        <dbReference type="ARBA" id="ARBA00010641"/>
    </source>
</evidence>
<sequence>MPRISVKHRTLDRVSDEIDFSAWIQTQQEALRRYCRQLAGSAWEGDDLAQDTWLKVWSVARGRNGITISRAYLYRTARNAWIDRHRKKQILADSWPTDELPDPQIDTVTVWSAMETLVKQLTSSQRVALLLVDIFEYTAAEAAELIQTTEGAVKAALHRARVKLRSSLGRSEHVDRKLSGTSQGPKGHDDFNQDIVYAYMEAFRQQDTMALAMLFNANQPQELIPTMTLQSYRRNKRNLVSGLHQSHHSSHSLMVMTLAA</sequence>
<keyword evidence="2" id="KW-0805">Transcription regulation</keyword>
<proteinExistence type="inferred from homology"/>
<dbReference type="PANTHER" id="PTHR43133:SF8">
    <property type="entry name" value="RNA POLYMERASE SIGMA FACTOR HI_1459-RELATED"/>
    <property type="match status" value="1"/>
</dbReference>
<dbReference type="InterPro" id="IPR036388">
    <property type="entry name" value="WH-like_DNA-bd_sf"/>
</dbReference>
<gene>
    <name evidence="8" type="ORF">ACFQ3W_23935</name>
</gene>
<dbReference type="RefSeq" id="WP_379321752.1">
    <property type="nucleotide sequence ID" value="NZ_JBHTLM010000029.1"/>
</dbReference>
<dbReference type="Pfam" id="PF08281">
    <property type="entry name" value="Sigma70_r4_2"/>
    <property type="match status" value="1"/>
</dbReference>
<evidence type="ECO:0000256" key="5">
    <source>
        <dbReference type="ARBA" id="ARBA00023163"/>
    </source>
</evidence>
<organism evidence="8 9">
    <name type="scientific">Paenibacillus puldeungensis</name>
    <dbReference type="NCBI Taxonomy" id="696536"/>
    <lineage>
        <taxon>Bacteria</taxon>
        <taxon>Bacillati</taxon>
        <taxon>Bacillota</taxon>
        <taxon>Bacilli</taxon>
        <taxon>Bacillales</taxon>
        <taxon>Paenibacillaceae</taxon>
        <taxon>Paenibacillus</taxon>
    </lineage>
</organism>
<dbReference type="Gene3D" id="1.10.10.10">
    <property type="entry name" value="Winged helix-like DNA-binding domain superfamily/Winged helix DNA-binding domain"/>
    <property type="match status" value="1"/>
</dbReference>
<dbReference type="Pfam" id="PF04542">
    <property type="entry name" value="Sigma70_r2"/>
    <property type="match status" value="1"/>
</dbReference>
<dbReference type="InterPro" id="IPR013249">
    <property type="entry name" value="RNA_pol_sigma70_r4_t2"/>
</dbReference>
<evidence type="ECO:0000313" key="9">
    <source>
        <dbReference type="Proteomes" id="UP001597262"/>
    </source>
</evidence>
<evidence type="ECO:0000259" key="7">
    <source>
        <dbReference type="Pfam" id="PF08281"/>
    </source>
</evidence>
<dbReference type="Gene3D" id="1.10.1740.10">
    <property type="match status" value="1"/>
</dbReference>
<feature type="domain" description="RNA polymerase sigma factor 70 region 4 type 2" evidence="7">
    <location>
        <begin position="114"/>
        <end position="164"/>
    </location>
</feature>
<dbReference type="InterPro" id="IPR039425">
    <property type="entry name" value="RNA_pol_sigma-70-like"/>
</dbReference>
<evidence type="ECO:0000313" key="8">
    <source>
        <dbReference type="EMBL" id="MFD1179325.1"/>
    </source>
</evidence>
<dbReference type="NCBIfam" id="TIGR02937">
    <property type="entry name" value="sigma70-ECF"/>
    <property type="match status" value="1"/>
</dbReference>
<dbReference type="EMBL" id="JBHTLM010000029">
    <property type="protein sequence ID" value="MFD1179325.1"/>
    <property type="molecule type" value="Genomic_DNA"/>
</dbReference>
<dbReference type="SUPFAM" id="SSF88946">
    <property type="entry name" value="Sigma2 domain of RNA polymerase sigma factors"/>
    <property type="match status" value="1"/>
</dbReference>
<dbReference type="SUPFAM" id="SSF88659">
    <property type="entry name" value="Sigma3 and sigma4 domains of RNA polymerase sigma factors"/>
    <property type="match status" value="1"/>
</dbReference>
<dbReference type="PANTHER" id="PTHR43133">
    <property type="entry name" value="RNA POLYMERASE ECF-TYPE SIGMA FACTO"/>
    <property type="match status" value="1"/>
</dbReference>
<dbReference type="InterPro" id="IPR014284">
    <property type="entry name" value="RNA_pol_sigma-70_dom"/>
</dbReference>
<comment type="similarity">
    <text evidence="1">Belongs to the sigma-70 factor family. ECF subfamily.</text>
</comment>
<evidence type="ECO:0000256" key="2">
    <source>
        <dbReference type="ARBA" id="ARBA00023015"/>
    </source>
</evidence>
<dbReference type="InterPro" id="IPR013325">
    <property type="entry name" value="RNA_pol_sigma_r2"/>
</dbReference>
<accession>A0ABW3S4C9</accession>
<evidence type="ECO:0000256" key="3">
    <source>
        <dbReference type="ARBA" id="ARBA00023082"/>
    </source>
</evidence>
<dbReference type="InterPro" id="IPR007627">
    <property type="entry name" value="RNA_pol_sigma70_r2"/>
</dbReference>
<keyword evidence="3" id="KW-0731">Sigma factor</keyword>
<name>A0ABW3S4C9_9BACL</name>
<reference evidence="9" key="1">
    <citation type="journal article" date="2019" name="Int. J. Syst. Evol. Microbiol.">
        <title>The Global Catalogue of Microorganisms (GCM) 10K type strain sequencing project: providing services to taxonomists for standard genome sequencing and annotation.</title>
        <authorList>
            <consortium name="The Broad Institute Genomics Platform"/>
            <consortium name="The Broad Institute Genome Sequencing Center for Infectious Disease"/>
            <person name="Wu L."/>
            <person name="Ma J."/>
        </authorList>
    </citation>
    <scope>NUCLEOTIDE SEQUENCE [LARGE SCALE GENOMIC DNA]</scope>
    <source>
        <strain evidence="9">CCUG 59189</strain>
    </source>
</reference>
<dbReference type="InterPro" id="IPR013324">
    <property type="entry name" value="RNA_pol_sigma_r3/r4-like"/>
</dbReference>
<keyword evidence="9" id="KW-1185">Reference proteome</keyword>
<keyword evidence="4" id="KW-0238">DNA-binding</keyword>
<evidence type="ECO:0000256" key="4">
    <source>
        <dbReference type="ARBA" id="ARBA00023125"/>
    </source>
</evidence>
<comment type="caution">
    <text evidence="8">The sequence shown here is derived from an EMBL/GenBank/DDBJ whole genome shotgun (WGS) entry which is preliminary data.</text>
</comment>